<evidence type="ECO:0000256" key="1">
    <source>
        <dbReference type="ARBA" id="ARBA00004442"/>
    </source>
</evidence>
<keyword evidence="8" id="KW-1185">Reference proteome</keyword>
<evidence type="ECO:0000256" key="4">
    <source>
        <dbReference type="PROSITE-ProRule" id="PRU00473"/>
    </source>
</evidence>
<sequence>MKHSSCIIVCILSVIANLSAQSNLSSRRTIVSQKDSASYRTKVLVDSSFYGNGKIREVVKSLVVKRGSRVVDSISIDKRILWDKQGKLILTEHFKDGIIDSVTSCYPAGYNIIKNGSFEIHSPIPSHILYTDGIGHPFPENGKPDLINKSKKCIKTEIVNKDTIKQYLVEDYLLGVPNVCREDLGRFYFYSLKFKNDILIDSTFIHSNQFVVKKDVSDLCQKHAPCTHNGYNLTVSGWSGHECKTPVILDVNQEAPWHPSTYFLNRENECNKKYYTHLRSEPQRHPLYYSDFRKNECNIEVEPKTGNSFISMIKLIGWKNCCAAYGNRSYITAKLETTLTKGELYYLEFWFWKIESPVNYPLKLCFSQDEINTYEEFIAIENSQNIYIGDNGEDTWIKKTVVFEAPINARYLHFGWGFLNQTDKQAKFFLDDFVLVKDCDKDSVQPRFFVDDTEAVPVNDLENISFNGTIVKANESIVLDNIVFSYNSSVLEASSFSILNRLYDFLNENPALIVEISGHTDNTGGDAFNLKLSEQRAQSVCDYLIDNGISKNRLVSVGYGNSRPVMTNLTEDGRKQNRRVEMRILTE</sequence>
<dbReference type="PANTHER" id="PTHR30329:SF21">
    <property type="entry name" value="LIPOPROTEIN YIAD-RELATED"/>
    <property type="match status" value="1"/>
</dbReference>
<dbReference type="InterPro" id="IPR050330">
    <property type="entry name" value="Bact_OuterMem_StrucFunc"/>
</dbReference>
<accession>A0A2W7NF85</accession>
<evidence type="ECO:0000256" key="5">
    <source>
        <dbReference type="SAM" id="SignalP"/>
    </source>
</evidence>
<evidence type="ECO:0000313" key="7">
    <source>
        <dbReference type="EMBL" id="PZX09952.1"/>
    </source>
</evidence>
<organism evidence="7 8">
    <name type="scientific">Breznakibacter xylanolyticus</name>
    <dbReference type="NCBI Taxonomy" id="990"/>
    <lineage>
        <taxon>Bacteria</taxon>
        <taxon>Pseudomonadati</taxon>
        <taxon>Bacteroidota</taxon>
        <taxon>Bacteroidia</taxon>
        <taxon>Marinilabiliales</taxon>
        <taxon>Marinilabiliaceae</taxon>
        <taxon>Breznakibacter</taxon>
    </lineage>
</organism>
<keyword evidence="2 4" id="KW-0472">Membrane</keyword>
<dbReference type="AlphaFoldDB" id="A0A2W7NF85"/>
<dbReference type="PRINTS" id="PR01021">
    <property type="entry name" value="OMPADOMAIN"/>
</dbReference>
<comment type="caution">
    <text evidence="7">The sequence shown here is derived from an EMBL/GenBank/DDBJ whole genome shotgun (WGS) entry which is preliminary data.</text>
</comment>
<keyword evidence="5" id="KW-0732">Signal</keyword>
<dbReference type="Gene3D" id="3.30.1330.60">
    <property type="entry name" value="OmpA-like domain"/>
    <property type="match status" value="1"/>
</dbReference>
<feature type="signal peptide" evidence="5">
    <location>
        <begin position="1"/>
        <end position="20"/>
    </location>
</feature>
<feature type="chain" id="PRO_5015903648" evidence="5">
    <location>
        <begin position="21"/>
        <end position="587"/>
    </location>
</feature>
<name>A0A2W7NF85_9BACT</name>
<dbReference type="OrthoDB" id="611024at2"/>
<dbReference type="EMBL" id="QKZK01000064">
    <property type="protein sequence ID" value="PZX09952.1"/>
    <property type="molecule type" value="Genomic_DNA"/>
</dbReference>
<dbReference type="SUPFAM" id="SSF103088">
    <property type="entry name" value="OmpA-like"/>
    <property type="match status" value="1"/>
</dbReference>
<gene>
    <name evidence="7" type="ORF">LX69_03482</name>
</gene>
<dbReference type="PROSITE" id="PS01068">
    <property type="entry name" value="OMPA_1"/>
    <property type="match status" value="1"/>
</dbReference>
<evidence type="ECO:0000256" key="3">
    <source>
        <dbReference type="ARBA" id="ARBA00023237"/>
    </source>
</evidence>
<evidence type="ECO:0000313" key="8">
    <source>
        <dbReference type="Proteomes" id="UP000249239"/>
    </source>
</evidence>
<dbReference type="PANTHER" id="PTHR30329">
    <property type="entry name" value="STATOR ELEMENT OF FLAGELLAR MOTOR COMPLEX"/>
    <property type="match status" value="1"/>
</dbReference>
<keyword evidence="3" id="KW-0998">Cell outer membrane</keyword>
<dbReference type="GO" id="GO:0009279">
    <property type="term" value="C:cell outer membrane"/>
    <property type="evidence" value="ECO:0007669"/>
    <property type="project" value="UniProtKB-SubCell"/>
</dbReference>
<evidence type="ECO:0000259" key="6">
    <source>
        <dbReference type="PROSITE" id="PS51123"/>
    </source>
</evidence>
<dbReference type="InterPro" id="IPR006665">
    <property type="entry name" value="OmpA-like"/>
</dbReference>
<dbReference type="InterPro" id="IPR036737">
    <property type="entry name" value="OmpA-like_sf"/>
</dbReference>
<comment type="subcellular location">
    <subcellularLocation>
        <location evidence="1">Cell outer membrane</location>
    </subcellularLocation>
</comment>
<reference evidence="7 8" key="1">
    <citation type="submission" date="2018-06" db="EMBL/GenBank/DDBJ databases">
        <title>Genomic Encyclopedia of Archaeal and Bacterial Type Strains, Phase II (KMG-II): from individual species to whole genera.</title>
        <authorList>
            <person name="Goeker M."/>
        </authorList>
    </citation>
    <scope>NUCLEOTIDE SEQUENCE [LARGE SCALE GENOMIC DNA]</scope>
    <source>
        <strain evidence="7 8">DSM 6779</strain>
    </source>
</reference>
<dbReference type="CDD" id="cd07185">
    <property type="entry name" value="OmpA_C-like"/>
    <property type="match status" value="1"/>
</dbReference>
<dbReference type="InterPro" id="IPR006664">
    <property type="entry name" value="OMP_bac"/>
</dbReference>
<proteinExistence type="predicted"/>
<evidence type="ECO:0000256" key="2">
    <source>
        <dbReference type="ARBA" id="ARBA00023136"/>
    </source>
</evidence>
<feature type="domain" description="OmpA-like" evidence="6">
    <location>
        <begin position="471"/>
        <end position="587"/>
    </location>
</feature>
<dbReference type="Pfam" id="PF00691">
    <property type="entry name" value="OmpA"/>
    <property type="match status" value="1"/>
</dbReference>
<dbReference type="Proteomes" id="UP000249239">
    <property type="component" value="Unassembled WGS sequence"/>
</dbReference>
<dbReference type="PROSITE" id="PS51123">
    <property type="entry name" value="OMPA_2"/>
    <property type="match status" value="1"/>
</dbReference>
<protein>
    <submittedName>
        <fullName evidence="7">OmpA family protein</fullName>
    </submittedName>
</protein>
<dbReference type="InterPro" id="IPR006690">
    <property type="entry name" value="OMPA-like_CS"/>
</dbReference>